<dbReference type="InterPro" id="IPR013783">
    <property type="entry name" value="Ig-like_fold"/>
</dbReference>
<dbReference type="Gene3D" id="3.80.10.10">
    <property type="entry name" value="Ribonuclease Inhibitor"/>
    <property type="match status" value="2"/>
</dbReference>
<dbReference type="SUPFAM" id="SSF52058">
    <property type="entry name" value="L domain-like"/>
    <property type="match status" value="1"/>
</dbReference>
<dbReference type="GeneID" id="129807907"/>
<dbReference type="PANTHER" id="PTHR24366">
    <property type="entry name" value="IG(IMMUNOGLOBULIN) AND LRR(LEUCINE RICH REPEAT) DOMAINS"/>
    <property type="match status" value="1"/>
</dbReference>
<dbReference type="SMART" id="SM00369">
    <property type="entry name" value="LRR_TYP"/>
    <property type="match status" value="4"/>
</dbReference>
<dbReference type="SMART" id="SM00408">
    <property type="entry name" value="IGc2"/>
    <property type="match status" value="1"/>
</dbReference>
<name>A0A1B0D6N8_PHLPP</name>
<dbReference type="VEuPathDB" id="VectorBase:PPAPM1_011707"/>
<dbReference type="InterPro" id="IPR000483">
    <property type="entry name" value="Cys-rich_flank_reg_C"/>
</dbReference>
<dbReference type="InterPro" id="IPR007110">
    <property type="entry name" value="Ig-like_dom"/>
</dbReference>
<dbReference type="RefSeq" id="XP_055713480.1">
    <property type="nucleotide sequence ID" value="XM_055857505.1"/>
</dbReference>
<dbReference type="InterPro" id="IPR032675">
    <property type="entry name" value="LRR_dom_sf"/>
</dbReference>
<dbReference type="EnsemblMetazoa" id="PPAI003147-RA">
    <property type="protein sequence ID" value="PPAI003147-PA"/>
    <property type="gene ID" value="PPAI003147"/>
</dbReference>
<dbReference type="InterPro" id="IPR003598">
    <property type="entry name" value="Ig_sub2"/>
</dbReference>
<dbReference type="KEGG" id="ppap:129807907"/>
<dbReference type="FunFam" id="3.80.10.10:FF:000082">
    <property type="entry name" value="Leucine-rich repeat-containing 24"/>
    <property type="match status" value="1"/>
</dbReference>
<dbReference type="AlphaFoldDB" id="A0A1B0D6N8"/>
<dbReference type="OrthoDB" id="1099686at2759"/>
<dbReference type="Gene3D" id="2.60.40.10">
    <property type="entry name" value="Immunoglobulins"/>
    <property type="match status" value="1"/>
</dbReference>
<dbReference type="InterPro" id="IPR003591">
    <property type="entry name" value="Leu-rich_rpt_typical-subtyp"/>
</dbReference>
<sequence length="694" mass="77874">MDIYYLAAILVVVTQCLCDDWTSSCPPKCICKWINGKKSAQCNALELTSIPTQLSTEVQVLALNENHIGNLNRDEFTSRGLVNLQRIYVKASHVRHLHRDTFRDLKILVEIDLSGNEIESLERETFAGNDRLRLLYLYGNPLRRLVANQFPPLPHLRSLDLHDCRLDYVASTAFKNVALVEFLSLKNNLLETLPADVFFHMKNLKTLTLDENPWNCDCRLRHFRNWYLQHYSHGNSLTCKRPFTFSGRIWEQVAEDQFGCAPRVELFSDGLLSEDIGSNVSYHCLVTGDPKPEIIWDFNGKILDSDSLLYSLESSGPESIGEVWDQQAWSNLTIFNVTNYDSGVYTCSARNIVGSTSRNATLFLQEVARGVIVKTPETFWYFGLILGTFGTVFTLILISVAVCVCRKAMRRRSSKKNIKGSVSFNDQEKKLLDLSITTNERQDSCEMANTPSTNKTSESVIALEPVQITIENISRNEEFPLNVGVFPPPPEFCSSVLPNPTYGNIFISVSVAPETLDNPDMYPDLLNIPNRVKGKILPMSVSSAYATLPRHSRHHHVPGTTNLGPKNDVPTIHEDDVVNYHNLESSYACVGDHCPGASCRRHHQTCLGQETSFVPTQLDDSALKCNESFLCPKYDNMGRRITASGNSTLSLPDEENLEREMFANSVKEDVLKEIPTPPLPPATTAIAGNDFVSL</sequence>
<dbReference type="GO" id="GO:0071944">
    <property type="term" value="C:cell periphery"/>
    <property type="evidence" value="ECO:0007669"/>
    <property type="project" value="UniProtKB-ARBA"/>
</dbReference>
<reference evidence="1" key="1">
    <citation type="submission" date="2022-08" db="UniProtKB">
        <authorList>
            <consortium name="EnsemblMetazoa"/>
        </authorList>
    </citation>
    <scope>IDENTIFICATION</scope>
    <source>
        <strain evidence="1">Israel</strain>
    </source>
</reference>
<dbReference type="PANTHER" id="PTHR24366:SF87">
    <property type="entry name" value="KEKKON 6, ISOFORM B"/>
    <property type="match status" value="1"/>
</dbReference>
<dbReference type="SMART" id="SM00409">
    <property type="entry name" value="IG"/>
    <property type="match status" value="1"/>
</dbReference>
<dbReference type="InterPro" id="IPR036179">
    <property type="entry name" value="Ig-like_dom_sf"/>
</dbReference>
<proteinExistence type="predicted"/>
<evidence type="ECO:0000313" key="1">
    <source>
        <dbReference type="EnsemblMetazoa" id="PPAI003147-PA"/>
    </source>
</evidence>
<dbReference type="EMBL" id="AJVK01012101">
    <property type="status" value="NOT_ANNOTATED_CDS"/>
    <property type="molecule type" value="Genomic_DNA"/>
</dbReference>
<dbReference type="InterPro" id="IPR001611">
    <property type="entry name" value="Leu-rich_rpt"/>
</dbReference>
<protein>
    <submittedName>
        <fullName evidence="1">Uncharacterized protein</fullName>
    </submittedName>
</protein>
<dbReference type="SUPFAM" id="SSF48726">
    <property type="entry name" value="Immunoglobulin"/>
    <property type="match status" value="1"/>
</dbReference>
<dbReference type="Pfam" id="PF13855">
    <property type="entry name" value="LRR_8"/>
    <property type="match status" value="2"/>
</dbReference>
<dbReference type="SMART" id="SM00082">
    <property type="entry name" value="LRRCT"/>
    <property type="match status" value="1"/>
</dbReference>
<dbReference type="PROSITE" id="PS50835">
    <property type="entry name" value="IG_LIKE"/>
    <property type="match status" value="1"/>
</dbReference>
<dbReference type="Pfam" id="PF13927">
    <property type="entry name" value="Ig_3"/>
    <property type="match status" value="1"/>
</dbReference>
<dbReference type="VEuPathDB" id="VectorBase:PPAI003147"/>
<evidence type="ECO:0000313" key="2">
    <source>
        <dbReference type="Proteomes" id="UP000092462"/>
    </source>
</evidence>
<dbReference type="Proteomes" id="UP000092462">
    <property type="component" value="Unassembled WGS sequence"/>
</dbReference>
<accession>A0A1B0D6N8</accession>
<organism evidence="1 2">
    <name type="scientific">Phlebotomus papatasi</name>
    <name type="common">Sandfly</name>
    <dbReference type="NCBI Taxonomy" id="29031"/>
    <lineage>
        <taxon>Eukaryota</taxon>
        <taxon>Metazoa</taxon>
        <taxon>Ecdysozoa</taxon>
        <taxon>Arthropoda</taxon>
        <taxon>Hexapoda</taxon>
        <taxon>Insecta</taxon>
        <taxon>Pterygota</taxon>
        <taxon>Neoptera</taxon>
        <taxon>Endopterygota</taxon>
        <taxon>Diptera</taxon>
        <taxon>Nematocera</taxon>
        <taxon>Psychodoidea</taxon>
        <taxon>Psychodidae</taxon>
        <taxon>Phlebotomus</taxon>
        <taxon>Phlebotomus</taxon>
    </lineage>
</organism>
<dbReference type="InterPro" id="IPR003599">
    <property type="entry name" value="Ig_sub"/>
</dbReference>
<keyword evidence="2" id="KW-1185">Reference proteome</keyword>